<evidence type="ECO:0000256" key="1">
    <source>
        <dbReference type="ARBA" id="ARBA00022598"/>
    </source>
</evidence>
<dbReference type="GO" id="GO:0004818">
    <property type="term" value="F:glutamate-tRNA ligase activity"/>
    <property type="evidence" value="ECO:0007669"/>
    <property type="project" value="TreeGrafter"/>
</dbReference>
<comment type="function">
    <text evidence="7">Catalyzes the tRNA-independent activation of glutamate in presence of ATP and the subsequent transfer of glutamate onto a tRNA(Asp). Glutamate is transferred on the 2-amino-5-(4,5-dihydroxy-2-cyclopenten-1-yl) moiety of the queuosine in the wobble position of the QUC anticodon.</text>
</comment>
<dbReference type="InterPro" id="IPR020058">
    <property type="entry name" value="Glu/Gln-tRNA-synth_Ib_cat-dom"/>
</dbReference>
<dbReference type="EMBL" id="CP001392">
    <property type="protein sequence ID" value="ACM33239.1"/>
    <property type="molecule type" value="Genomic_DNA"/>
</dbReference>
<feature type="short sequence motif" description="'HIGH' region" evidence="7">
    <location>
        <begin position="13"/>
        <end position="23"/>
    </location>
</feature>
<evidence type="ECO:0000256" key="2">
    <source>
        <dbReference type="ARBA" id="ARBA00022723"/>
    </source>
</evidence>
<feature type="binding site" evidence="7">
    <location>
        <position position="108"/>
    </location>
    <ligand>
        <name>Zn(2+)</name>
        <dbReference type="ChEBI" id="CHEBI:29105"/>
    </ligand>
</feature>
<comment type="cofactor">
    <cofactor evidence="7">
        <name>Zn(2+)</name>
        <dbReference type="ChEBI" id="CHEBI:29105"/>
    </cofactor>
    <text evidence="7">Binds 1 zinc ion per subunit.</text>
</comment>
<feature type="binding site" evidence="7">
    <location>
        <position position="50"/>
    </location>
    <ligand>
        <name>L-glutamate</name>
        <dbReference type="ChEBI" id="CHEBI:29985"/>
    </ligand>
</feature>
<evidence type="ECO:0000256" key="4">
    <source>
        <dbReference type="ARBA" id="ARBA00022833"/>
    </source>
</evidence>
<comment type="similarity">
    <text evidence="7">Belongs to the class-I aminoacyl-tRNA synthetase family. GluQ subfamily.</text>
</comment>
<dbReference type="GO" id="GO:0008270">
    <property type="term" value="F:zinc ion binding"/>
    <property type="evidence" value="ECO:0007669"/>
    <property type="project" value="UniProtKB-UniRule"/>
</dbReference>
<dbReference type="Gene3D" id="3.40.50.620">
    <property type="entry name" value="HUPs"/>
    <property type="match status" value="1"/>
</dbReference>
<keyword evidence="5 7" id="KW-0067">ATP-binding</keyword>
<dbReference type="HAMAP" id="MF_01428">
    <property type="entry name" value="Glu_Q_tRNA_synth"/>
    <property type="match status" value="1"/>
</dbReference>
<dbReference type="NCBIfam" id="TIGR03838">
    <property type="entry name" value="queuosine_YadB"/>
    <property type="match status" value="1"/>
</dbReference>
<dbReference type="InterPro" id="IPR014729">
    <property type="entry name" value="Rossmann-like_a/b/a_fold"/>
</dbReference>
<evidence type="ECO:0000313" key="10">
    <source>
        <dbReference type="EMBL" id="ACM33239.1"/>
    </source>
</evidence>
<evidence type="ECO:0000313" key="11">
    <source>
        <dbReference type="Proteomes" id="UP000000450"/>
    </source>
</evidence>
<feature type="domain" description="Glutamyl/glutaminyl-tRNA synthetase class Ib catalytic" evidence="9">
    <location>
        <begin position="10"/>
        <end position="274"/>
    </location>
</feature>
<evidence type="ECO:0000256" key="8">
    <source>
        <dbReference type="RuleBase" id="RU363037"/>
    </source>
</evidence>
<feature type="binding site" evidence="7">
    <location>
        <begin position="10"/>
        <end position="14"/>
    </location>
    <ligand>
        <name>L-glutamate</name>
        <dbReference type="ChEBI" id="CHEBI:29985"/>
    </ligand>
</feature>
<dbReference type="EC" id="6.1.1.-" evidence="7"/>
<feature type="binding site" evidence="7">
    <location>
        <position position="106"/>
    </location>
    <ligand>
        <name>Zn(2+)</name>
        <dbReference type="ChEBI" id="CHEBI:29105"/>
    </ligand>
</feature>
<dbReference type="PRINTS" id="PR00987">
    <property type="entry name" value="TRNASYNTHGLU"/>
</dbReference>
<feature type="binding site" evidence="7">
    <location>
        <position position="211"/>
    </location>
    <ligand>
        <name>L-glutamate</name>
        <dbReference type="ChEBI" id="CHEBI:29985"/>
    </ligand>
</feature>
<keyword evidence="6 7" id="KW-0030">Aminoacyl-tRNA synthetase</keyword>
<keyword evidence="3 7" id="KW-0547">Nucleotide-binding</keyword>
<feature type="short sequence motif" description="'KMSKS' region" evidence="7">
    <location>
        <begin position="267"/>
        <end position="271"/>
    </location>
</feature>
<dbReference type="GO" id="GO:0006424">
    <property type="term" value="P:glutamyl-tRNA aminoacylation"/>
    <property type="evidence" value="ECO:0007669"/>
    <property type="project" value="InterPro"/>
</dbReference>
<protein>
    <recommendedName>
        <fullName evidence="7">Glutamyl-Q tRNA(Asp) synthetase</fullName>
        <shortName evidence="7">Glu-Q-RSs</shortName>
        <ecNumber evidence="7">6.1.1.-</ecNumber>
    </recommendedName>
</protein>
<dbReference type="PANTHER" id="PTHR43311:SF1">
    <property type="entry name" value="GLUTAMYL-Q TRNA(ASP) SYNTHETASE"/>
    <property type="match status" value="1"/>
</dbReference>
<evidence type="ECO:0000259" key="9">
    <source>
        <dbReference type="Pfam" id="PF00749"/>
    </source>
</evidence>
<dbReference type="KEGG" id="dia:Dtpsy_1782"/>
<keyword evidence="2 7" id="KW-0479">Metal-binding</keyword>
<dbReference type="Proteomes" id="UP000000450">
    <property type="component" value="Chromosome"/>
</dbReference>
<evidence type="ECO:0000256" key="6">
    <source>
        <dbReference type="ARBA" id="ARBA00023146"/>
    </source>
</evidence>
<evidence type="ECO:0000256" key="3">
    <source>
        <dbReference type="ARBA" id="ARBA00022741"/>
    </source>
</evidence>
<sequence length="323" mass="34831">MTAAAGYVGRFAPSPTGPLHAGSLVAALASWLDARAALGGRGGRWLVRIEDVDPPRCVPGADERILAQLARCGLLPDEQPLYQSTRGHRYQQALDGLLHAGLAYPCACTRRDIEAALQAQGLVHERHVERPYPGTCRHGLGGRTPRAWRFHTQRYQSKIPPAPIQQAQTAIYSIASSGVSWTDRRLGPQFQDVARQVGDFVLRRADGLWAYQLAVVVDDADQGVTHVVRGEDLADNTPRQILLQSALGVPTPQYLHTPLVRAADGEKLSKQHGAPPIDDSQPLQALTNAAQVLGLPSPTGIAGIADALAFWVKAWPGTYNSPL</sequence>
<accession>A0A9J9Q9B2</accession>
<dbReference type="InterPro" id="IPR049940">
    <property type="entry name" value="GluQ/Sye"/>
</dbReference>
<feature type="binding site" evidence="7">
    <location>
        <position position="229"/>
    </location>
    <ligand>
        <name>L-glutamate</name>
        <dbReference type="ChEBI" id="CHEBI:29985"/>
    </ligand>
</feature>
<keyword evidence="4 7" id="KW-0862">Zinc</keyword>
<dbReference type="AlphaFoldDB" id="A0A9J9Q9B2"/>
<dbReference type="RefSeq" id="WP_015913312.1">
    <property type="nucleotide sequence ID" value="NC_011992.1"/>
</dbReference>
<proteinExistence type="inferred from homology"/>
<evidence type="ECO:0000256" key="7">
    <source>
        <dbReference type="HAMAP-Rule" id="MF_01428"/>
    </source>
</evidence>
<organism evidence="10 11">
    <name type="scientific">Acidovorax ebreus (strain TPSY)</name>
    <name type="common">Diaphorobacter sp. (strain TPSY)</name>
    <dbReference type="NCBI Taxonomy" id="535289"/>
    <lineage>
        <taxon>Bacteria</taxon>
        <taxon>Pseudomonadati</taxon>
        <taxon>Pseudomonadota</taxon>
        <taxon>Betaproteobacteria</taxon>
        <taxon>Burkholderiales</taxon>
        <taxon>Comamonadaceae</taxon>
        <taxon>Diaphorobacter</taxon>
    </lineage>
</organism>
<dbReference type="GO" id="GO:0005829">
    <property type="term" value="C:cytosol"/>
    <property type="evidence" value="ECO:0007669"/>
    <property type="project" value="TreeGrafter"/>
</dbReference>
<name>A0A9J9Q9B2_ACIET</name>
<dbReference type="NCBIfam" id="NF004313">
    <property type="entry name" value="PRK05710.1-2"/>
    <property type="match status" value="1"/>
</dbReference>
<keyword evidence="8" id="KW-0648">Protein biosynthesis</keyword>
<dbReference type="GO" id="GO:0006400">
    <property type="term" value="P:tRNA modification"/>
    <property type="evidence" value="ECO:0007669"/>
    <property type="project" value="InterPro"/>
</dbReference>
<feature type="binding site" evidence="7">
    <location>
        <position position="270"/>
    </location>
    <ligand>
        <name>ATP</name>
        <dbReference type="ChEBI" id="CHEBI:30616"/>
    </ligand>
</feature>
<reference evidence="10 11" key="1">
    <citation type="journal article" date="2010" name="J. Bacteriol.">
        <title>Completed genome sequence of the anaerobic iron-oxidizing bacterium Acidovorax ebreus strain TPSY.</title>
        <authorList>
            <person name="Byrne-Bailey K.G."/>
            <person name="Weber K.A."/>
            <person name="Chair A.H."/>
            <person name="Bose S."/>
            <person name="Knox T."/>
            <person name="Spanbauer T.L."/>
            <person name="Chertkov O."/>
            <person name="Coates J.D."/>
        </authorList>
    </citation>
    <scope>NUCLEOTIDE SEQUENCE [LARGE SCALE GENOMIC DNA]</scope>
    <source>
        <strain evidence="10 11">TPSY</strain>
    </source>
</reference>
<keyword evidence="11" id="KW-1185">Reference proteome</keyword>
<feature type="binding site" evidence="7">
    <location>
        <position position="132"/>
    </location>
    <ligand>
        <name>Zn(2+)</name>
        <dbReference type="ChEBI" id="CHEBI:29105"/>
    </ligand>
</feature>
<dbReference type="Pfam" id="PF00749">
    <property type="entry name" value="tRNA-synt_1c"/>
    <property type="match status" value="1"/>
</dbReference>
<dbReference type="PANTHER" id="PTHR43311">
    <property type="entry name" value="GLUTAMATE--TRNA LIGASE"/>
    <property type="match status" value="1"/>
</dbReference>
<gene>
    <name evidence="7" type="primary">gluQ</name>
    <name evidence="10" type="ordered locus">Dtpsy_1782</name>
</gene>
<dbReference type="InterPro" id="IPR000924">
    <property type="entry name" value="Glu/Gln-tRNA-synth"/>
</dbReference>
<dbReference type="NCBIfam" id="NF004314">
    <property type="entry name" value="PRK05710.1-3"/>
    <property type="match status" value="1"/>
</dbReference>
<dbReference type="SUPFAM" id="SSF52374">
    <property type="entry name" value="Nucleotidylyl transferase"/>
    <property type="match status" value="1"/>
</dbReference>
<dbReference type="GO" id="GO:0005524">
    <property type="term" value="F:ATP binding"/>
    <property type="evidence" value="ECO:0007669"/>
    <property type="project" value="UniProtKB-KW"/>
</dbReference>
<dbReference type="InterPro" id="IPR022380">
    <property type="entry name" value="Glu-Q_tRNA(Asp)_Synthase"/>
</dbReference>
<evidence type="ECO:0000256" key="5">
    <source>
        <dbReference type="ARBA" id="ARBA00022840"/>
    </source>
</evidence>
<keyword evidence="1 7" id="KW-0436">Ligase</keyword>
<feature type="binding site" evidence="7">
    <location>
        <position position="136"/>
    </location>
    <ligand>
        <name>Zn(2+)</name>
        <dbReference type="ChEBI" id="CHEBI:29105"/>
    </ligand>
</feature>